<dbReference type="RefSeq" id="XP_017548769.1">
    <property type="nucleotide sequence ID" value="XM_017693280.1"/>
</dbReference>
<dbReference type="GeneTree" id="ENSGT00940000164286"/>
<dbReference type="AlphaFoldDB" id="A0AAR2J370"/>
<evidence type="ECO:0000256" key="5">
    <source>
        <dbReference type="ARBA" id="ARBA00023331"/>
    </source>
</evidence>
<dbReference type="GO" id="GO:0046931">
    <property type="term" value="P:pore complex assembly"/>
    <property type="evidence" value="ECO:0007669"/>
    <property type="project" value="InterPro"/>
</dbReference>
<accession>A0AAR2J370</accession>
<keyword evidence="5" id="KW-0166">Nematocyst</keyword>
<dbReference type="InterPro" id="IPR050677">
    <property type="entry name" value="Actinoporin_PFT"/>
</dbReference>
<dbReference type="GO" id="GO:0051715">
    <property type="term" value="P:cytolysis in another organism"/>
    <property type="evidence" value="ECO:0007669"/>
    <property type="project" value="InterPro"/>
</dbReference>
<reference evidence="6" key="2">
    <citation type="submission" date="2025-08" db="UniProtKB">
        <authorList>
            <consortium name="Ensembl"/>
        </authorList>
    </citation>
    <scope>IDENTIFICATION</scope>
</reference>
<sequence>MYSEYTCTYLSLSCFSGRKLIRVAREMAAAAVNAGIASAVIAGASLVGTNVEKISKSINTERNVTVNICNYSKKYILRNPRVYTHSGYSHDPPQPTIRQNTTEACSFTKNPNKTWGCVGVLTYDVADDEDCPAICCIAIMFSVPYHYTQYQNWFALGIFDASQSCDESLYNMMYYNSGPFVRDDCSGSEVRFEKNGVELKGTMSPRAKAIAKIELWDY</sequence>
<dbReference type="GeneID" id="108424956"/>
<dbReference type="GO" id="GO:0015267">
    <property type="term" value="F:channel activity"/>
    <property type="evidence" value="ECO:0007669"/>
    <property type="project" value="InterPro"/>
</dbReference>
<dbReference type="SUPFAM" id="SSF63724">
    <property type="entry name" value="Cytolysin/lectin"/>
    <property type="match status" value="1"/>
</dbReference>
<evidence type="ECO:0000256" key="1">
    <source>
        <dbReference type="ARBA" id="ARBA00004175"/>
    </source>
</evidence>
<dbReference type="Pfam" id="PF06369">
    <property type="entry name" value="Anemone_cytotox"/>
    <property type="match status" value="1"/>
</dbReference>
<dbReference type="Gene3D" id="2.60.270.20">
    <property type="entry name" value="Cytolysin/lectin"/>
    <property type="match status" value="1"/>
</dbReference>
<keyword evidence="4" id="KW-0472">Membrane</keyword>
<dbReference type="GO" id="GO:0044218">
    <property type="term" value="C:other organism cell membrane"/>
    <property type="evidence" value="ECO:0007669"/>
    <property type="project" value="UniProtKB-KW"/>
</dbReference>
<evidence type="ECO:0000313" key="6">
    <source>
        <dbReference type="Ensembl" id="ENSPNAP00000044714.1"/>
    </source>
</evidence>
<keyword evidence="7" id="KW-1185">Reference proteome</keyword>
<reference evidence="6 7" key="1">
    <citation type="submission" date="2020-10" db="EMBL/GenBank/DDBJ databases">
        <title>Pygocentrus nattereri (red-bellied piranha) genome, fPygNat1, primary haplotype.</title>
        <authorList>
            <person name="Myers G."/>
            <person name="Meyer A."/>
            <person name="Karagic N."/>
            <person name="Pippel M."/>
            <person name="Winkler S."/>
            <person name="Tracey A."/>
            <person name="Wood J."/>
            <person name="Formenti G."/>
            <person name="Howe K."/>
            <person name="Fedrigo O."/>
            <person name="Jarvis E.D."/>
        </authorList>
    </citation>
    <scope>NUCLEOTIDE SEQUENCE [LARGE SCALE GENOMIC DNA]</scope>
</reference>
<evidence type="ECO:0000313" key="7">
    <source>
        <dbReference type="Proteomes" id="UP001501920"/>
    </source>
</evidence>
<reference evidence="6" key="3">
    <citation type="submission" date="2025-09" db="UniProtKB">
        <authorList>
            <consortium name="Ensembl"/>
        </authorList>
    </citation>
    <scope>IDENTIFICATION</scope>
</reference>
<proteinExistence type="predicted"/>
<dbReference type="InterPro" id="IPR009104">
    <property type="entry name" value="Anemon_actinoporin-like"/>
</dbReference>
<evidence type="ECO:0000256" key="3">
    <source>
        <dbReference type="ARBA" id="ARBA00022537"/>
    </source>
</evidence>
<keyword evidence="3" id="KW-1052">Target cell membrane</keyword>
<protein>
    <recommendedName>
        <fullName evidence="8">Actinoporin-like protein</fullName>
    </recommendedName>
</protein>
<comment type="subcellular location">
    <subcellularLocation>
        <location evidence="2">Nematocyst</location>
    </subcellularLocation>
    <subcellularLocation>
        <location evidence="1">Target cell membrane</location>
    </subcellularLocation>
</comment>
<evidence type="ECO:0000256" key="2">
    <source>
        <dbReference type="ARBA" id="ARBA00004532"/>
    </source>
</evidence>
<name>A0AAR2J370_PYGNA</name>
<dbReference type="PANTHER" id="PTHR40388:SF1">
    <property type="entry name" value="BRYOPORIN"/>
    <property type="match status" value="1"/>
</dbReference>
<dbReference type="Proteomes" id="UP001501920">
    <property type="component" value="Chromosome 9"/>
</dbReference>
<evidence type="ECO:0000256" key="4">
    <source>
        <dbReference type="ARBA" id="ARBA00023298"/>
    </source>
</evidence>
<dbReference type="GO" id="GO:0046930">
    <property type="term" value="C:pore complex"/>
    <property type="evidence" value="ECO:0007669"/>
    <property type="project" value="InterPro"/>
</dbReference>
<dbReference type="PANTHER" id="PTHR40388">
    <property type="entry name" value="BRYOPORIN"/>
    <property type="match status" value="1"/>
</dbReference>
<organism evidence="6 7">
    <name type="scientific">Pygocentrus nattereri</name>
    <name type="common">Red-bellied piranha</name>
    <dbReference type="NCBI Taxonomy" id="42514"/>
    <lineage>
        <taxon>Eukaryota</taxon>
        <taxon>Metazoa</taxon>
        <taxon>Chordata</taxon>
        <taxon>Craniata</taxon>
        <taxon>Vertebrata</taxon>
        <taxon>Euteleostomi</taxon>
        <taxon>Actinopterygii</taxon>
        <taxon>Neopterygii</taxon>
        <taxon>Teleostei</taxon>
        <taxon>Ostariophysi</taxon>
        <taxon>Characiformes</taxon>
        <taxon>Characoidei</taxon>
        <taxon>Pygocentrus</taxon>
    </lineage>
</organism>
<keyword evidence="4" id="KW-1053">Target membrane</keyword>
<dbReference type="GO" id="GO:0006812">
    <property type="term" value="P:monoatomic cation transport"/>
    <property type="evidence" value="ECO:0007669"/>
    <property type="project" value="InterPro"/>
</dbReference>
<dbReference type="Ensembl" id="ENSPNAT00000061006.1">
    <property type="protein sequence ID" value="ENSPNAP00000044714.1"/>
    <property type="gene ID" value="ENSPNAG00000031461.1"/>
</dbReference>
<evidence type="ECO:0008006" key="8">
    <source>
        <dbReference type="Google" id="ProtNLM"/>
    </source>
</evidence>
<dbReference type="InterPro" id="IPR015926">
    <property type="entry name" value="Cytolysin/lectin"/>
</dbReference>
<dbReference type="GO" id="GO:0042151">
    <property type="term" value="C:nematocyst"/>
    <property type="evidence" value="ECO:0007669"/>
    <property type="project" value="UniProtKB-SubCell"/>
</dbReference>